<dbReference type="KEGG" id="fbe:FF125_14235"/>
<dbReference type="PANTHER" id="PTHR43405">
    <property type="entry name" value="GLYCOSYL HYDROLASE DIGH"/>
    <property type="match status" value="1"/>
</dbReference>
<dbReference type="SUPFAM" id="SSF51445">
    <property type="entry name" value="(Trans)glycosidases"/>
    <property type="match status" value="1"/>
</dbReference>
<dbReference type="RefSeq" id="WP_138950391.1">
    <property type="nucleotide sequence ID" value="NZ_CP040749.1"/>
</dbReference>
<evidence type="ECO:0000313" key="4">
    <source>
        <dbReference type="EMBL" id="QCX39540.1"/>
    </source>
</evidence>
<evidence type="ECO:0000256" key="2">
    <source>
        <dbReference type="SAM" id="SignalP"/>
    </source>
</evidence>
<feature type="domain" description="Glycosyl hydrolase-like 10" evidence="3">
    <location>
        <begin position="74"/>
        <end position="298"/>
    </location>
</feature>
<dbReference type="InterPro" id="IPR052177">
    <property type="entry name" value="Divisome_Glycosyl_Hydrolase"/>
</dbReference>
<keyword evidence="5" id="KW-1185">Reference proteome</keyword>
<dbReference type="EMBL" id="CP040749">
    <property type="protein sequence ID" value="QCX39540.1"/>
    <property type="molecule type" value="Genomic_DNA"/>
</dbReference>
<accession>A0A5B7TT42</accession>
<sequence>MKIVLKLTVLLMVSVLFLSMIPSDVDVEKSKDDSSKKKFSFAAWGDIGKGTKEEQMAKMKQLADAGLTDLLPGAGNERLKELIKMGKKYGVRIHAWHWMMNVGGNAECKKHPDWYSVNSLGQNCLDYHPYVGYYSFLSPFSPGARDFIKKGVREKAKIKGLASVHFDYIRYVDVILGADLQKKYKDNGEPLVQDRILPQYDFGYHPLARKEFKDKFGTDPIDLDDKEENPAWQQFRMNAISTLVDECVEICHEEGTEASAAVFPFPQLAREYVRQDWGHWNLDTFYPMIYKKDHQGNTNWVGFATKEGVRDLDKGQELITGILVGHYGNNYADFEEAIVQAHDNGAKGIAFFMANSLDDKHLAIIKKYDIKYNK</sequence>
<evidence type="ECO:0000313" key="5">
    <source>
        <dbReference type="Proteomes" id="UP000306229"/>
    </source>
</evidence>
<dbReference type="Gene3D" id="3.20.20.80">
    <property type="entry name" value="Glycosidases"/>
    <property type="match status" value="1"/>
</dbReference>
<feature type="chain" id="PRO_5023008521" description="Glycosyl hydrolase-like 10 domain-containing protein" evidence="2">
    <location>
        <begin position="26"/>
        <end position="374"/>
    </location>
</feature>
<dbReference type="InterPro" id="IPR017853">
    <property type="entry name" value="GH"/>
</dbReference>
<evidence type="ECO:0000259" key="3">
    <source>
        <dbReference type="Pfam" id="PF02638"/>
    </source>
</evidence>
<name>A0A5B7TT42_9FLAO</name>
<dbReference type="InterPro" id="IPR003790">
    <property type="entry name" value="GHL10"/>
</dbReference>
<protein>
    <recommendedName>
        <fullName evidence="3">Glycosyl hydrolase-like 10 domain-containing protein</fullName>
    </recommendedName>
</protein>
<organism evidence="4 5">
    <name type="scientific">Aureibaculum algae</name>
    <dbReference type="NCBI Taxonomy" id="2584122"/>
    <lineage>
        <taxon>Bacteria</taxon>
        <taxon>Pseudomonadati</taxon>
        <taxon>Bacteroidota</taxon>
        <taxon>Flavobacteriia</taxon>
        <taxon>Flavobacteriales</taxon>
        <taxon>Flavobacteriaceae</taxon>
        <taxon>Aureibaculum</taxon>
    </lineage>
</organism>
<reference evidence="4 5" key="1">
    <citation type="submission" date="2019-05" db="EMBL/GenBank/DDBJ databases">
        <title>Algicella ahnfeltiae gen. nov., sp. nov., a novel marine bacterium of the family Flavobacteriaceae isolated from a red alga.</title>
        <authorList>
            <person name="Nedashkovskaya O.I."/>
            <person name="Kukhlevskiy A.D."/>
            <person name="Kim S.-G."/>
            <person name="Zhukova N.V."/>
            <person name="Mikhailov V.V."/>
        </authorList>
    </citation>
    <scope>NUCLEOTIDE SEQUENCE [LARGE SCALE GENOMIC DNA]</scope>
    <source>
        <strain evidence="4 5">10Alg115</strain>
    </source>
</reference>
<keyword evidence="1 2" id="KW-0732">Signal</keyword>
<proteinExistence type="predicted"/>
<dbReference type="Proteomes" id="UP000306229">
    <property type="component" value="Chromosome"/>
</dbReference>
<evidence type="ECO:0000256" key="1">
    <source>
        <dbReference type="ARBA" id="ARBA00022729"/>
    </source>
</evidence>
<feature type="signal peptide" evidence="2">
    <location>
        <begin position="1"/>
        <end position="25"/>
    </location>
</feature>
<dbReference type="AlphaFoldDB" id="A0A5B7TT42"/>
<gene>
    <name evidence="4" type="ORF">FF125_14235</name>
</gene>
<dbReference type="PANTHER" id="PTHR43405:SF1">
    <property type="entry name" value="GLYCOSYL HYDROLASE DIGH"/>
    <property type="match status" value="1"/>
</dbReference>
<dbReference type="Pfam" id="PF02638">
    <property type="entry name" value="GHL10"/>
    <property type="match status" value="1"/>
</dbReference>
<dbReference type="OrthoDB" id="100605at2"/>